<dbReference type="SUPFAM" id="SSF52335">
    <property type="entry name" value="Methylglyoxal synthase-like"/>
    <property type="match status" value="1"/>
</dbReference>
<name>A0A6J6Y7D4_9ZZZZ</name>
<evidence type="ECO:0000313" key="2">
    <source>
        <dbReference type="EMBL" id="CAB4801547.1"/>
    </source>
</evidence>
<reference evidence="2" key="1">
    <citation type="submission" date="2020-05" db="EMBL/GenBank/DDBJ databases">
        <authorList>
            <person name="Chiriac C."/>
            <person name="Salcher M."/>
            <person name="Ghai R."/>
            <person name="Kavagutti S V."/>
        </authorList>
    </citation>
    <scope>NUCLEOTIDE SEQUENCE</scope>
</reference>
<dbReference type="Pfam" id="PF02142">
    <property type="entry name" value="MGS"/>
    <property type="match status" value="1"/>
</dbReference>
<accession>A0A6J6Y7D4</accession>
<feature type="domain" description="MGS-like" evidence="1">
    <location>
        <begin position="1"/>
        <end position="88"/>
    </location>
</feature>
<dbReference type="InterPro" id="IPR011607">
    <property type="entry name" value="MGS-like_dom"/>
</dbReference>
<evidence type="ECO:0000259" key="1">
    <source>
        <dbReference type="PROSITE" id="PS51855"/>
    </source>
</evidence>
<dbReference type="Gene3D" id="3.40.50.1380">
    <property type="entry name" value="Methylglyoxal synthase-like domain"/>
    <property type="match status" value="1"/>
</dbReference>
<dbReference type="EMBL" id="CAFAAM010000066">
    <property type="protein sequence ID" value="CAB4801547.1"/>
    <property type="molecule type" value="Genomic_DNA"/>
</dbReference>
<gene>
    <name evidence="2" type="ORF">UFOPK3010_00636</name>
</gene>
<sequence length="91" mass="9354">MAKLGEPDGQDAVDLIESGEVVLVVNSPRGRGPRADGAHIRAAAGKYNIPLLTTAAAGLAAVNGMADRGSHPLEVRSLQEYHQGVRRGGAA</sequence>
<dbReference type="AlphaFoldDB" id="A0A6J6Y7D4"/>
<dbReference type="InterPro" id="IPR036914">
    <property type="entry name" value="MGS-like_dom_sf"/>
</dbReference>
<protein>
    <submittedName>
        <fullName evidence="2">Unannotated protein</fullName>
    </submittedName>
</protein>
<dbReference type="PROSITE" id="PS51855">
    <property type="entry name" value="MGS"/>
    <property type="match status" value="1"/>
</dbReference>
<organism evidence="2">
    <name type="scientific">freshwater metagenome</name>
    <dbReference type="NCBI Taxonomy" id="449393"/>
    <lineage>
        <taxon>unclassified sequences</taxon>
        <taxon>metagenomes</taxon>
        <taxon>ecological metagenomes</taxon>
    </lineage>
</organism>
<proteinExistence type="predicted"/>